<proteinExistence type="predicted"/>
<keyword evidence="1" id="KW-0732">Signal</keyword>
<dbReference type="EMBL" id="BLXT01007956">
    <property type="protein sequence ID" value="GFO44403.1"/>
    <property type="molecule type" value="Genomic_DNA"/>
</dbReference>
<feature type="chain" id="PRO_5043394147" evidence="1">
    <location>
        <begin position="27"/>
        <end position="99"/>
    </location>
</feature>
<organism evidence="2 3">
    <name type="scientific">Plakobranchus ocellatus</name>
    <dbReference type="NCBI Taxonomy" id="259542"/>
    <lineage>
        <taxon>Eukaryota</taxon>
        <taxon>Metazoa</taxon>
        <taxon>Spiralia</taxon>
        <taxon>Lophotrochozoa</taxon>
        <taxon>Mollusca</taxon>
        <taxon>Gastropoda</taxon>
        <taxon>Heterobranchia</taxon>
        <taxon>Euthyneura</taxon>
        <taxon>Panpulmonata</taxon>
        <taxon>Sacoglossa</taxon>
        <taxon>Placobranchoidea</taxon>
        <taxon>Plakobranchidae</taxon>
        <taxon>Plakobranchus</taxon>
    </lineage>
</organism>
<comment type="caution">
    <text evidence="2">The sequence shown here is derived from an EMBL/GenBank/DDBJ whole genome shotgun (WGS) entry which is preliminary data.</text>
</comment>
<evidence type="ECO:0000313" key="2">
    <source>
        <dbReference type="EMBL" id="GFO44403.1"/>
    </source>
</evidence>
<evidence type="ECO:0000256" key="1">
    <source>
        <dbReference type="SAM" id="SignalP"/>
    </source>
</evidence>
<accession>A0AAV4DJE1</accession>
<reference evidence="2 3" key="1">
    <citation type="journal article" date="2021" name="Elife">
        <title>Chloroplast acquisition without the gene transfer in kleptoplastic sea slugs, Plakobranchus ocellatus.</title>
        <authorList>
            <person name="Maeda T."/>
            <person name="Takahashi S."/>
            <person name="Yoshida T."/>
            <person name="Shimamura S."/>
            <person name="Takaki Y."/>
            <person name="Nagai Y."/>
            <person name="Toyoda A."/>
            <person name="Suzuki Y."/>
            <person name="Arimoto A."/>
            <person name="Ishii H."/>
            <person name="Satoh N."/>
            <person name="Nishiyama T."/>
            <person name="Hasebe M."/>
            <person name="Maruyama T."/>
            <person name="Minagawa J."/>
            <person name="Obokata J."/>
            <person name="Shigenobu S."/>
        </authorList>
    </citation>
    <scope>NUCLEOTIDE SEQUENCE [LARGE SCALE GENOMIC DNA]</scope>
</reference>
<sequence length="99" mass="11481">MASLVYIAVICVLLCIAFYGLDRATGQSCENGYTTKVAQFKKCDVWICDGGHWEFQRKECLRDRRCYPHGTVLRFHGKQWRCTVFRNSDVVKWGLLVQS</sequence>
<gene>
    <name evidence="2" type="ORF">PoB_007090800</name>
</gene>
<feature type="signal peptide" evidence="1">
    <location>
        <begin position="1"/>
        <end position="26"/>
    </location>
</feature>
<dbReference type="Proteomes" id="UP000735302">
    <property type="component" value="Unassembled WGS sequence"/>
</dbReference>
<dbReference type="AlphaFoldDB" id="A0AAV4DJE1"/>
<protein>
    <submittedName>
        <fullName evidence="2">Uncharacterized protein</fullName>
    </submittedName>
</protein>
<keyword evidence="3" id="KW-1185">Reference proteome</keyword>
<evidence type="ECO:0000313" key="3">
    <source>
        <dbReference type="Proteomes" id="UP000735302"/>
    </source>
</evidence>
<name>A0AAV4DJE1_9GAST</name>